<organism evidence="3 4">
    <name type="scientific">Tenacibaculum holothuriorum</name>
    <dbReference type="NCBI Taxonomy" id="1635173"/>
    <lineage>
        <taxon>Bacteria</taxon>
        <taxon>Pseudomonadati</taxon>
        <taxon>Bacteroidota</taxon>
        <taxon>Flavobacteriia</taxon>
        <taxon>Flavobacteriales</taxon>
        <taxon>Flavobacteriaceae</taxon>
        <taxon>Tenacibaculum</taxon>
    </lineage>
</organism>
<keyword evidence="1" id="KW-0472">Membrane</keyword>
<feature type="transmembrane region" description="Helical" evidence="1">
    <location>
        <begin position="65"/>
        <end position="84"/>
    </location>
</feature>
<dbReference type="STRING" id="1635173.WH52_10260"/>
<dbReference type="EMBL" id="LAPZ01000007">
    <property type="protein sequence ID" value="OSY87797.1"/>
    <property type="molecule type" value="Genomic_DNA"/>
</dbReference>
<keyword evidence="1" id="KW-0812">Transmembrane</keyword>
<dbReference type="Proteomes" id="UP000194221">
    <property type="component" value="Unassembled WGS sequence"/>
</dbReference>
<keyword evidence="1" id="KW-1133">Transmembrane helix</keyword>
<protein>
    <recommendedName>
        <fullName evidence="2">2TM domain-containing protein</fullName>
    </recommendedName>
</protein>
<accession>A0A1Y2PDC6</accession>
<name>A0A1Y2PDC6_9FLAO</name>
<dbReference type="OrthoDB" id="8965954at2"/>
<comment type="caution">
    <text evidence="3">The sequence shown here is derived from an EMBL/GenBank/DDBJ whole genome shotgun (WGS) entry which is preliminary data.</text>
</comment>
<keyword evidence="4" id="KW-1185">Reference proteome</keyword>
<evidence type="ECO:0000259" key="2">
    <source>
        <dbReference type="Pfam" id="PF13239"/>
    </source>
</evidence>
<proteinExistence type="predicted"/>
<evidence type="ECO:0000313" key="4">
    <source>
        <dbReference type="Proteomes" id="UP000194221"/>
    </source>
</evidence>
<evidence type="ECO:0000313" key="3">
    <source>
        <dbReference type="EMBL" id="OSY87797.1"/>
    </source>
</evidence>
<dbReference type="InterPro" id="IPR025698">
    <property type="entry name" value="2TM_dom"/>
</dbReference>
<feature type="domain" description="2TM" evidence="2">
    <location>
        <begin position="15"/>
        <end position="103"/>
    </location>
</feature>
<feature type="transmembrane region" description="Helical" evidence="1">
    <location>
        <begin position="26"/>
        <end position="45"/>
    </location>
</feature>
<dbReference type="AlphaFoldDB" id="A0A1Y2PDC6"/>
<sequence>MKVIEPNTEEIKYLQAKKRVEALKGYYWHVAIYLIINTLTSWKNILRGLENGESIIEIFYDYKVSFSWIVWGIILIIHTIRVFGFNNSFTKNWEDRKIKEYMNKSS</sequence>
<dbReference type="Pfam" id="PF13239">
    <property type="entry name" value="2TM"/>
    <property type="match status" value="1"/>
</dbReference>
<reference evidence="3 4" key="1">
    <citation type="submission" date="2015-03" db="EMBL/GenBank/DDBJ databases">
        <title>Genome sequence of Tenacibaculum sp. S2-2, isolated from intestinal microbiota of sea cucumber, Apostichopus japonicas.</title>
        <authorList>
            <person name="Shao Z."/>
            <person name="Wang L."/>
            <person name="Li X."/>
        </authorList>
    </citation>
    <scope>NUCLEOTIDE SEQUENCE [LARGE SCALE GENOMIC DNA]</scope>
    <source>
        <strain evidence="3 4">S2-2</strain>
    </source>
</reference>
<dbReference type="RefSeq" id="WP_086030861.1">
    <property type="nucleotide sequence ID" value="NZ_LAPZ01000007.1"/>
</dbReference>
<dbReference type="InParanoid" id="A0A1Y2PDC6"/>
<gene>
    <name evidence="3" type="ORF">WH52_10260</name>
</gene>
<evidence type="ECO:0000256" key="1">
    <source>
        <dbReference type="SAM" id="Phobius"/>
    </source>
</evidence>